<reference evidence="3" key="1">
    <citation type="submission" date="2016-11" db="EMBL/GenBank/DDBJ databases">
        <authorList>
            <person name="Varghese N."/>
            <person name="Submissions S."/>
        </authorList>
    </citation>
    <scope>NUCLEOTIDE SEQUENCE [LARGE SCALE GENOMIC DNA]</scope>
    <source>
        <strain evidence="3">DSM 18802</strain>
    </source>
</reference>
<evidence type="ECO:0000259" key="1">
    <source>
        <dbReference type="PROSITE" id="PS50905"/>
    </source>
</evidence>
<sequence>MVVRRNLTVENLIGETKGTELEGVVRQNFMGETKEAGIYLAMARLAQRQGYPEIAEVLKTIAWEEAEHAARFAELNGMIHEDLFENIREMLEGETSANEGKKQAADKAAALGLDSARDYFNESAKDEARHARMLEGILLRYAK</sequence>
<evidence type="ECO:0000313" key="3">
    <source>
        <dbReference type="Proteomes" id="UP000184375"/>
    </source>
</evidence>
<accession>A0A1M7IQU2</accession>
<keyword evidence="3" id="KW-1185">Reference proteome</keyword>
<protein>
    <submittedName>
        <fullName evidence="2">Rubrerythrin</fullName>
    </submittedName>
</protein>
<dbReference type="InterPro" id="IPR052773">
    <property type="entry name" value="Anaerobic_Peroxidase-Rel"/>
</dbReference>
<dbReference type="Pfam" id="PF02915">
    <property type="entry name" value="Rubrerythrin"/>
    <property type="match status" value="1"/>
</dbReference>
<dbReference type="GO" id="GO:0005506">
    <property type="term" value="F:iron ion binding"/>
    <property type="evidence" value="ECO:0007669"/>
    <property type="project" value="InterPro"/>
</dbReference>
<dbReference type="PANTHER" id="PTHR43339">
    <property type="entry name" value="RUBRERYTHRIN-RELATED"/>
    <property type="match status" value="1"/>
</dbReference>
<dbReference type="EMBL" id="FRCR01000005">
    <property type="protein sequence ID" value="SHM43184.1"/>
    <property type="molecule type" value="Genomic_DNA"/>
</dbReference>
<dbReference type="OrthoDB" id="9805587at2"/>
<dbReference type="PANTHER" id="PTHR43339:SF1">
    <property type="entry name" value="RUBRERYTHRIN"/>
    <property type="match status" value="1"/>
</dbReference>
<organism evidence="2 3">
    <name type="scientific">Caldanaerovirga acetigignens</name>
    <dbReference type="NCBI Taxonomy" id="447595"/>
    <lineage>
        <taxon>Bacteria</taxon>
        <taxon>Bacillati</taxon>
        <taxon>Bacillota</taxon>
        <taxon>Clostridia</taxon>
        <taxon>Thermosediminibacterales</taxon>
        <taxon>Thermosediminibacteraceae</taxon>
        <taxon>Caldanaerovirga</taxon>
    </lineage>
</organism>
<dbReference type="AlphaFoldDB" id="A0A1M7IQU2"/>
<dbReference type="InterPro" id="IPR003251">
    <property type="entry name" value="Rr_diiron-bd_dom"/>
</dbReference>
<gene>
    <name evidence="2" type="ORF">SAMN05660826_01003</name>
</gene>
<evidence type="ECO:0000313" key="2">
    <source>
        <dbReference type="EMBL" id="SHM43184.1"/>
    </source>
</evidence>
<dbReference type="InterPro" id="IPR009040">
    <property type="entry name" value="Ferritin-like_diiron"/>
</dbReference>
<dbReference type="SUPFAM" id="SSF47240">
    <property type="entry name" value="Ferritin-like"/>
    <property type="match status" value="1"/>
</dbReference>
<dbReference type="RefSeq" id="WP_073255609.1">
    <property type="nucleotide sequence ID" value="NZ_FRCR01000005.1"/>
</dbReference>
<name>A0A1M7IQU2_9FIRM</name>
<dbReference type="InterPro" id="IPR012347">
    <property type="entry name" value="Ferritin-like"/>
</dbReference>
<dbReference type="GO" id="GO:0016491">
    <property type="term" value="F:oxidoreductase activity"/>
    <property type="evidence" value="ECO:0007669"/>
    <property type="project" value="InterPro"/>
</dbReference>
<dbReference type="InterPro" id="IPR045236">
    <property type="entry name" value="RevRr_diiron-bd_dom"/>
</dbReference>
<dbReference type="CDD" id="cd01046">
    <property type="entry name" value="Rubrerythrin_like"/>
    <property type="match status" value="1"/>
</dbReference>
<dbReference type="Proteomes" id="UP000184375">
    <property type="component" value="Unassembled WGS sequence"/>
</dbReference>
<proteinExistence type="predicted"/>
<dbReference type="PROSITE" id="PS50905">
    <property type="entry name" value="FERRITIN_LIKE"/>
    <property type="match status" value="1"/>
</dbReference>
<dbReference type="Gene3D" id="1.20.1260.10">
    <property type="match status" value="1"/>
</dbReference>
<dbReference type="InterPro" id="IPR009078">
    <property type="entry name" value="Ferritin-like_SF"/>
</dbReference>
<dbReference type="STRING" id="447595.SAMN05660826_01003"/>
<feature type="domain" description="Ferritin-like diiron" evidence="1">
    <location>
        <begin position="15"/>
        <end position="143"/>
    </location>
</feature>